<protein>
    <submittedName>
        <fullName evidence="2">MarR family transcriptional regulator</fullName>
    </submittedName>
</protein>
<dbReference type="Proteomes" id="UP000639516">
    <property type="component" value="Unassembled WGS sequence"/>
</dbReference>
<keyword evidence="3" id="KW-1185">Reference proteome</keyword>
<gene>
    <name evidence="2" type="ORF">HA482_20245</name>
</gene>
<dbReference type="PROSITE" id="PS50995">
    <property type="entry name" value="HTH_MARR_2"/>
    <property type="match status" value="1"/>
</dbReference>
<evidence type="ECO:0000259" key="1">
    <source>
        <dbReference type="PROSITE" id="PS50995"/>
    </source>
</evidence>
<dbReference type="PANTHER" id="PTHR33164:SF106">
    <property type="entry name" value="TRANSCRIPTIONAL REGULATORY PROTEIN"/>
    <property type="match status" value="1"/>
</dbReference>
<name>A0ABR7UA93_9BRAD</name>
<dbReference type="Gene3D" id="1.10.10.10">
    <property type="entry name" value="Winged helix-like DNA-binding domain superfamily/Winged helix DNA-binding domain"/>
    <property type="match status" value="1"/>
</dbReference>
<dbReference type="InterPro" id="IPR000835">
    <property type="entry name" value="HTH_MarR-typ"/>
</dbReference>
<evidence type="ECO:0000313" key="3">
    <source>
        <dbReference type="Proteomes" id="UP000639516"/>
    </source>
</evidence>
<organism evidence="2 3">
    <name type="scientific">Bradyrhizobium campsiandrae</name>
    <dbReference type="NCBI Taxonomy" id="1729892"/>
    <lineage>
        <taxon>Bacteria</taxon>
        <taxon>Pseudomonadati</taxon>
        <taxon>Pseudomonadota</taxon>
        <taxon>Alphaproteobacteria</taxon>
        <taxon>Hyphomicrobiales</taxon>
        <taxon>Nitrobacteraceae</taxon>
        <taxon>Bradyrhizobium</taxon>
    </lineage>
</organism>
<proteinExistence type="predicted"/>
<reference evidence="2 3" key="1">
    <citation type="journal article" date="2020" name="Arch. Microbiol.">
        <title>Bradyrhizobium campsiandrae sp. nov., a nitrogen-fixing bacterial strain isolated from a native leguminous tree from the Amazon adapted to flooded conditions.</title>
        <authorList>
            <person name="Cabral Michel D."/>
            <person name="Martins da Costa E."/>
            <person name="Azarias Guimaraes A."/>
            <person name="Soares de Carvalho T."/>
            <person name="Santos de Castro Caputo P."/>
            <person name="Willems A."/>
            <person name="de Souza Moreira F.M."/>
        </authorList>
    </citation>
    <scope>NUCLEOTIDE SEQUENCE [LARGE SCALE GENOMIC DNA]</scope>
    <source>
        <strain evidence="3">INPA 384B</strain>
    </source>
</reference>
<dbReference type="EMBL" id="JAATTO010000028">
    <property type="protein sequence ID" value="MBC9980535.1"/>
    <property type="molecule type" value="Genomic_DNA"/>
</dbReference>
<dbReference type="InterPro" id="IPR039422">
    <property type="entry name" value="MarR/SlyA-like"/>
</dbReference>
<accession>A0ABR7UA93</accession>
<feature type="domain" description="HTH marR-type" evidence="1">
    <location>
        <begin position="11"/>
        <end position="147"/>
    </location>
</feature>
<dbReference type="Pfam" id="PF01047">
    <property type="entry name" value="MarR"/>
    <property type="match status" value="1"/>
</dbReference>
<evidence type="ECO:0000313" key="2">
    <source>
        <dbReference type="EMBL" id="MBC9980535.1"/>
    </source>
</evidence>
<comment type="caution">
    <text evidence="2">The sequence shown here is derived from an EMBL/GenBank/DDBJ whole genome shotgun (WGS) entry which is preliminary data.</text>
</comment>
<dbReference type="PANTHER" id="PTHR33164">
    <property type="entry name" value="TRANSCRIPTIONAL REGULATOR, MARR FAMILY"/>
    <property type="match status" value="1"/>
</dbReference>
<dbReference type="SUPFAM" id="SSF46785">
    <property type="entry name" value="Winged helix' DNA-binding domain"/>
    <property type="match status" value="1"/>
</dbReference>
<dbReference type="SMART" id="SM00347">
    <property type="entry name" value="HTH_MARR"/>
    <property type="match status" value="1"/>
</dbReference>
<dbReference type="InterPro" id="IPR036388">
    <property type="entry name" value="WH-like_DNA-bd_sf"/>
</dbReference>
<dbReference type="InterPro" id="IPR036390">
    <property type="entry name" value="WH_DNA-bd_sf"/>
</dbReference>
<sequence>MGSALSRTKARAALLGELEEAMRRSSAQGVLYGQAVANVAGIANSDLECMDILYLEGRVAAGRLAEVTGLTTGAITGVVDRLEKAGLVRRERDETDRRKVFIAVVPETAMKIGQLYVPMQQAMEKVFSNYSDEELRLLLRFANEGYKSILAATTTLKGLIDTPPEKRPALKLKLTKRPRQT</sequence>